<keyword evidence="3" id="KW-1185">Reference proteome</keyword>
<dbReference type="EMBL" id="BMQC01000005">
    <property type="protein sequence ID" value="GGK26407.1"/>
    <property type="molecule type" value="Genomic_DNA"/>
</dbReference>
<reference evidence="2" key="2">
    <citation type="submission" date="2020-09" db="EMBL/GenBank/DDBJ databases">
        <authorList>
            <person name="Sun Q."/>
            <person name="Ohkuma M."/>
        </authorList>
    </citation>
    <scope>NUCLEOTIDE SEQUENCE</scope>
    <source>
        <strain evidence="2">JCM 3091</strain>
    </source>
</reference>
<reference evidence="2" key="1">
    <citation type="journal article" date="2014" name="Int. J. Syst. Evol. Microbiol.">
        <title>Complete genome sequence of Corynebacterium casei LMG S-19264T (=DSM 44701T), isolated from a smear-ripened cheese.</title>
        <authorList>
            <consortium name="US DOE Joint Genome Institute (JGI-PGF)"/>
            <person name="Walter F."/>
            <person name="Albersmeier A."/>
            <person name="Kalinowski J."/>
            <person name="Ruckert C."/>
        </authorList>
    </citation>
    <scope>NUCLEOTIDE SEQUENCE</scope>
    <source>
        <strain evidence="2">JCM 3091</strain>
    </source>
</reference>
<comment type="caution">
    <text evidence="2">The sequence shown here is derived from an EMBL/GenBank/DDBJ whole genome shotgun (WGS) entry which is preliminary data.</text>
</comment>
<proteinExistence type="predicted"/>
<dbReference type="AlphaFoldDB" id="A0A8J3BJP1"/>
<evidence type="ECO:0000256" key="1">
    <source>
        <dbReference type="SAM" id="MobiDB-lite"/>
    </source>
</evidence>
<dbReference type="Proteomes" id="UP000662200">
    <property type="component" value="Unassembled WGS sequence"/>
</dbReference>
<sequence length="139" mass="14644">MSVFSDIYRSTWRDECHILASVDVAALLAGSTNCMSSRPPHPSVLEVALWAAAPPHTDAHGRRPSPRLPPPGRVDGPGYATPSRPVEITGDAGPGSFPEAVRVNTAPDARNDFGGPGPSFTGHPCRRASRERIGSVAVL</sequence>
<gene>
    <name evidence="2" type="ORF">GCM10010124_18790</name>
</gene>
<evidence type="ECO:0000313" key="3">
    <source>
        <dbReference type="Proteomes" id="UP000662200"/>
    </source>
</evidence>
<accession>A0A8J3BJP1</accession>
<organism evidence="2 3">
    <name type="scientific">Pilimelia terevasa</name>
    <dbReference type="NCBI Taxonomy" id="53372"/>
    <lineage>
        <taxon>Bacteria</taxon>
        <taxon>Bacillati</taxon>
        <taxon>Actinomycetota</taxon>
        <taxon>Actinomycetes</taxon>
        <taxon>Micromonosporales</taxon>
        <taxon>Micromonosporaceae</taxon>
        <taxon>Pilimelia</taxon>
    </lineage>
</organism>
<evidence type="ECO:0000313" key="2">
    <source>
        <dbReference type="EMBL" id="GGK26407.1"/>
    </source>
</evidence>
<feature type="region of interest" description="Disordered" evidence="1">
    <location>
        <begin position="55"/>
        <end position="139"/>
    </location>
</feature>
<name>A0A8J3BJP1_9ACTN</name>
<protein>
    <submittedName>
        <fullName evidence="2">Uncharacterized protein</fullName>
    </submittedName>
</protein>